<gene>
    <name evidence="2" type="ORF">A3A71_01775</name>
</gene>
<feature type="transmembrane region" description="Helical" evidence="1">
    <location>
        <begin position="6"/>
        <end position="28"/>
    </location>
</feature>
<keyword evidence="1" id="KW-0812">Transmembrane</keyword>
<dbReference type="STRING" id="1797471.A3A71_01775"/>
<evidence type="ECO:0000313" key="3">
    <source>
        <dbReference type="Proteomes" id="UP000177481"/>
    </source>
</evidence>
<keyword evidence="1" id="KW-1133">Transmembrane helix</keyword>
<protein>
    <recommendedName>
        <fullName evidence="4">Type II secretion system protein GspG C-terminal domain-containing protein</fullName>
    </recommendedName>
</protein>
<dbReference type="AlphaFoldDB" id="A0A1F5EBH0"/>
<dbReference type="PROSITE" id="PS00409">
    <property type="entry name" value="PROKAR_NTER_METHYL"/>
    <property type="match status" value="1"/>
</dbReference>
<organism evidence="2 3">
    <name type="scientific">Candidatus Berkelbacteria bacterium RIFCSPLOWO2_01_FULL_50_28</name>
    <dbReference type="NCBI Taxonomy" id="1797471"/>
    <lineage>
        <taxon>Bacteria</taxon>
        <taxon>Candidatus Berkelbacteria</taxon>
    </lineage>
</organism>
<keyword evidence="1" id="KW-0472">Membrane</keyword>
<name>A0A1F5EBH0_9BACT</name>
<accession>A0A1F5EBH0</accession>
<reference evidence="2 3" key="1">
    <citation type="journal article" date="2016" name="Nat. Commun.">
        <title>Thousands of microbial genomes shed light on interconnected biogeochemical processes in an aquifer system.</title>
        <authorList>
            <person name="Anantharaman K."/>
            <person name="Brown C.T."/>
            <person name="Hug L.A."/>
            <person name="Sharon I."/>
            <person name="Castelle C.J."/>
            <person name="Probst A.J."/>
            <person name="Thomas B.C."/>
            <person name="Singh A."/>
            <person name="Wilkins M.J."/>
            <person name="Karaoz U."/>
            <person name="Brodie E.L."/>
            <person name="Williams K.H."/>
            <person name="Hubbard S.S."/>
            <person name="Banfield J.F."/>
        </authorList>
    </citation>
    <scope>NUCLEOTIDE SEQUENCE [LARGE SCALE GENOMIC DNA]</scope>
</reference>
<evidence type="ECO:0000313" key="2">
    <source>
        <dbReference type="EMBL" id="OGD64762.1"/>
    </source>
</evidence>
<dbReference type="InterPro" id="IPR012902">
    <property type="entry name" value="N_methyl_site"/>
</dbReference>
<evidence type="ECO:0008006" key="4">
    <source>
        <dbReference type="Google" id="ProtNLM"/>
    </source>
</evidence>
<dbReference type="InterPro" id="IPR045584">
    <property type="entry name" value="Pilin-like"/>
</dbReference>
<sequence>MKKGFTLLEALVVVAIIGILASLSMYVFTQARRAARDTIRKSDLTSLSIAFRARHDVKTCDDLSDIGYYPGRPIFGGNLSQWLPVTDLTNNVNDCGAFSEFMTTIPTDPTQGATHPYVFNLSQQPPTGVIKAKHFRITARLEKTSSSQELDDFARMSTIWVSTYGGVSYPEGYNFVIGD</sequence>
<dbReference type="EMBL" id="MEZX01000002">
    <property type="protein sequence ID" value="OGD64762.1"/>
    <property type="molecule type" value="Genomic_DNA"/>
</dbReference>
<dbReference type="Pfam" id="PF07963">
    <property type="entry name" value="N_methyl"/>
    <property type="match status" value="1"/>
</dbReference>
<dbReference type="NCBIfam" id="TIGR02532">
    <property type="entry name" value="IV_pilin_GFxxxE"/>
    <property type="match status" value="1"/>
</dbReference>
<proteinExistence type="predicted"/>
<evidence type="ECO:0000256" key="1">
    <source>
        <dbReference type="SAM" id="Phobius"/>
    </source>
</evidence>
<dbReference type="Proteomes" id="UP000177481">
    <property type="component" value="Unassembled WGS sequence"/>
</dbReference>
<comment type="caution">
    <text evidence="2">The sequence shown here is derived from an EMBL/GenBank/DDBJ whole genome shotgun (WGS) entry which is preliminary data.</text>
</comment>
<dbReference type="SUPFAM" id="SSF54523">
    <property type="entry name" value="Pili subunits"/>
    <property type="match status" value="1"/>
</dbReference>
<dbReference type="Gene3D" id="3.30.700.10">
    <property type="entry name" value="Glycoprotein, Type 4 Pilin"/>
    <property type="match status" value="1"/>
</dbReference>